<comment type="caution">
    <text evidence="1">The sequence shown here is derived from an EMBL/GenBank/DDBJ whole genome shotgun (WGS) entry which is preliminary data.</text>
</comment>
<dbReference type="Proteomes" id="UP000542674">
    <property type="component" value="Unassembled WGS sequence"/>
</dbReference>
<gene>
    <name evidence="1" type="ORF">F4559_003071</name>
</gene>
<reference evidence="1 2" key="1">
    <citation type="submission" date="2020-08" db="EMBL/GenBank/DDBJ databases">
        <title>Sequencing the genomes of 1000 actinobacteria strains.</title>
        <authorList>
            <person name="Klenk H.-P."/>
        </authorList>
    </citation>
    <scope>NUCLEOTIDE SEQUENCE [LARGE SCALE GENOMIC DNA]</scope>
    <source>
        <strain evidence="1 2">DSM 45084</strain>
    </source>
</reference>
<name>A0A7W7T457_9PSEU</name>
<dbReference type="InterPro" id="IPR019587">
    <property type="entry name" value="Polyketide_cyclase/dehydratase"/>
</dbReference>
<organism evidence="1 2">
    <name type="scientific">Saccharothrix violaceirubra</name>
    <dbReference type="NCBI Taxonomy" id="413306"/>
    <lineage>
        <taxon>Bacteria</taxon>
        <taxon>Bacillati</taxon>
        <taxon>Actinomycetota</taxon>
        <taxon>Actinomycetes</taxon>
        <taxon>Pseudonocardiales</taxon>
        <taxon>Pseudonocardiaceae</taxon>
        <taxon>Saccharothrix</taxon>
    </lineage>
</organism>
<dbReference type="RefSeq" id="WP_184669353.1">
    <property type="nucleotide sequence ID" value="NZ_BAABAI010000038.1"/>
</dbReference>
<dbReference type="CDD" id="cd07820">
    <property type="entry name" value="SRPBCC_3"/>
    <property type="match status" value="1"/>
</dbReference>
<proteinExistence type="predicted"/>
<sequence>MTRFEVVTAIAAPPTRVFELCLDIATHTALGERVVGSAGGVRDFGDTITFEARHLGLRWRMTARVVVHSPPGLFVDEQVSGPFRRWRHEHRFASDGDGGTVMHDLVDFAAPLGPLGRLVERVVLDRYLPRLVRVRHDHVKSVAERR</sequence>
<protein>
    <submittedName>
        <fullName evidence="1">Ligand-binding SRPBCC domain-containing protein</fullName>
    </submittedName>
</protein>
<dbReference type="Gene3D" id="3.30.530.20">
    <property type="match status" value="1"/>
</dbReference>
<evidence type="ECO:0000313" key="2">
    <source>
        <dbReference type="Proteomes" id="UP000542674"/>
    </source>
</evidence>
<dbReference type="InterPro" id="IPR023393">
    <property type="entry name" value="START-like_dom_sf"/>
</dbReference>
<evidence type="ECO:0000313" key="1">
    <source>
        <dbReference type="EMBL" id="MBB4965712.1"/>
    </source>
</evidence>
<accession>A0A7W7T457</accession>
<dbReference type="SUPFAM" id="SSF55961">
    <property type="entry name" value="Bet v1-like"/>
    <property type="match status" value="1"/>
</dbReference>
<dbReference type="Pfam" id="PF10604">
    <property type="entry name" value="Polyketide_cyc2"/>
    <property type="match status" value="1"/>
</dbReference>
<keyword evidence="2" id="KW-1185">Reference proteome</keyword>
<dbReference type="EMBL" id="JACHJS010000001">
    <property type="protein sequence ID" value="MBB4965712.1"/>
    <property type="molecule type" value="Genomic_DNA"/>
</dbReference>
<dbReference type="AlphaFoldDB" id="A0A7W7T457"/>